<sequence length="364" mass="41866">MAEQPNSNRQWKTIFPLDGDMLNEYDGELRDGRLHITVAIAGPGGCRVAVNGVEAVPRDGGYYAVIALDGYSNTIAIADEEAGYSDSLVVYWLKHATNKYRISVDDNIWFLKDIAQNRDVYRSIFDNPYLAMYKDVHDAYGTKVQFNLYYQTEGFDLSQMPDTYKEEWKANSDWIRLTFHALQNDPDKPYINAGADEVIRDCERVTEQIIRFAGEELLDPVTTIHWGEATREGCRALREYGFRGLAGYFVFADGKPVVSYYLDASQTAHLNRRDFWKDHSEDMVFVKIDAVLDRLKKDQIVPELERVKALPGEAGFIEMLIHEQYYYTHYSAYQPDYRDKLMTAAKWASENGYAPAFLSECLFE</sequence>
<gene>
    <name evidence="1" type="ORF">FE784_06880</name>
</gene>
<evidence type="ECO:0000313" key="1">
    <source>
        <dbReference type="EMBL" id="TNJ66921.1"/>
    </source>
</evidence>
<dbReference type="OrthoDB" id="927833at2"/>
<keyword evidence="2" id="KW-1185">Reference proteome</keyword>
<organism evidence="1 2">
    <name type="scientific">Paenibacillus hemerocallicola</name>
    <dbReference type="NCBI Taxonomy" id="1172614"/>
    <lineage>
        <taxon>Bacteria</taxon>
        <taxon>Bacillati</taxon>
        <taxon>Bacillota</taxon>
        <taxon>Bacilli</taxon>
        <taxon>Bacillales</taxon>
        <taxon>Paenibacillaceae</taxon>
        <taxon>Paenibacillus</taxon>
    </lineage>
</organism>
<dbReference type="RefSeq" id="WP_139601406.1">
    <property type="nucleotide sequence ID" value="NZ_VDCQ01000007.1"/>
</dbReference>
<dbReference type="Proteomes" id="UP000307943">
    <property type="component" value="Unassembled WGS sequence"/>
</dbReference>
<comment type="caution">
    <text evidence="1">The sequence shown here is derived from an EMBL/GenBank/DDBJ whole genome shotgun (WGS) entry which is preliminary data.</text>
</comment>
<reference evidence="1 2" key="1">
    <citation type="submission" date="2019-05" db="EMBL/GenBank/DDBJ databases">
        <title>We sequenced the genome of Paenibacillus hemerocallicola KCTC 33185 for further insight into its adaptation and study the phylogeny of Paenibacillus.</title>
        <authorList>
            <person name="Narsing Rao M.P."/>
        </authorList>
    </citation>
    <scope>NUCLEOTIDE SEQUENCE [LARGE SCALE GENOMIC DNA]</scope>
    <source>
        <strain evidence="1 2">KCTC 33185</strain>
    </source>
</reference>
<evidence type="ECO:0000313" key="2">
    <source>
        <dbReference type="Proteomes" id="UP000307943"/>
    </source>
</evidence>
<dbReference type="EMBL" id="VDCQ01000007">
    <property type="protein sequence ID" value="TNJ66921.1"/>
    <property type="molecule type" value="Genomic_DNA"/>
</dbReference>
<name>A0A5C4TD41_9BACL</name>
<protein>
    <submittedName>
        <fullName evidence="1">Uncharacterized protein</fullName>
    </submittedName>
</protein>
<accession>A0A5C4TD41</accession>
<proteinExistence type="predicted"/>
<dbReference type="AlphaFoldDB" id="A0A5C4TD41"/>